<dbReference type="EMBL" id="DUZY01000001">
    <property type="protein sequence ID" value="DAD23223.1"/>
    <property type="molecule type" value="Genomic_DNA"/>
</dbReference>
<name>A0A822XVM6_NELNU</name>
<evidence type="ECO:0000313" key="2">
    <source>
        <dbReference type="EMBL" id="DAD23223.1"/>
    </source>
</evidence>
<proteinExistence type="predicted"/>
<reference evidence="1 3" key="1">
    <citation type="journal article" date="2020" name="Mol. Biol. Evol.">
        <title>Distinct Expression and Methylation Patterns for Genes with Different Fates following a Single Whole-Genome Duplication in Flowering Plants.</title>
        <authorList>
            <person name="Shi T."/>
            <person name="Rahmani R.S."/>
            <person name="Gugger P.F."/>
            <person name="Wang M."/>
            <person name="Li H."/>
            <person name="Zhang Y."/>
            <person name="Li Z."/>
            <person name="Wang Q."/>
            <person name="Van de Peer Y."/>
            <person name="Marchal K."/>
            <person name="Chen J."/>
        </authorList>
    </citation>
    <scope>NUCLEOTIDE SEQUENCE [LARGE SCALE GENOMIC DNA]</scope>
    <source>
        <tissue evidence="1">Leaf</tissue>
    </source>
</reference>
<comment type="caution">
    <text evidence="1">The sequence shown here is derived from an EMBL/GenBank/DDBJ whole genome shotgun (WGS) entry which is preliminary data.</text>
</comment>
<evidence type="ECO:0000313" key="3">
    <source>
        <dbReference type="Proteomes" id="UP000607653"/>
    </source>
</evidence>
<dbReference type="EMBL" id="DUZY01000001">
    <property type="protein sequence ID" value="DAD23221.1"/>
    <property type="molecule type" value="Genomic_DNA"/>
</dbReference>
<organism evidence="1 3">
    <name type="scientific">Nelumbo nucifera</name>
    <name type="common">Sacred lotus</name>
    <dbReference type="NCBI Taxonomy" id="4432"/>
    <lineage>
        <taxon>Eukaryota</taxon>
        <taxon>Viridiplantae</taxon>
        <taxon>Streptophyta</taxon>
        <taxon>Embryophyta</taxon>
        <taxon>Tracheophyta</taxon>
        <taxon>Spermatophyta</taxon>
        <taxon>Magnoliopsida</taxon>
        <taxon>Proteales</taxon>
        <taxon>Nelumbonaceae</taxon>
        <taxon>Nelumbo</taxon>
    </lineage>
</organism>
<gene>
    <name evidence="1" type="ORF">HUJ06_024684</name>
    <name evidence="2" type="ORF">HUJ06_024686</name>
</gene>
<keyword evidence="3" id="KW-1185">Reference proteome</keyword>
<accession>A0A822XVM6</accession>
<sequence>MASLLARLQYRLGDRKSKLGMQEPALKCHLARFYIKPAKLHKESAEKRVSYPSLIQEKINCTMSLFFGFPF</sequence>
<dbReference type="AlphaFoldDB" id="A0A822XVM6"/>
<protein>
    <submittedName>
        <fullName evidence="1">Uncharacterized protein</fullName>
    </submittedName>
</protein>
<dbReference type="Proteomes" id="UP000607653">
    <property type="component" value="Unassembled WGS sequence"/>
</dbReference>
<evidence type="ECO:0000313" key="1">
    <source>
        <dbReference type="EMBL" id="DAD23221.1"/>
    </source>
</evidence>